<evidence type="ECO:0000256" key="8">
    <source>
        <dbReference type="HAMAP-Rule" id="MF_00456"/>
    </source>
</evidence>
<dbReference type="EMBL" id="JBGMEK010000009">
    <property type="protein sequence ID" value="MFA0810510.1"/>
    <property type="molecule type" value="Genomic_DNA"/>
</dbReference>
<keyword evidence="1 8" id="KW-0963">Cytoplasm</keyword>
<protein>
    <recommendedName>
        <fullName evidence="8">Glutamate 5-kinase</fullName>
        <ecNumber evidence="8">2.7.2.11</ecNumber>
    </recommendedName>
    <alternativeName>
        <fullName evidence="8">Gamma-glutamyl kinase</fullName>
        <shortName evidence="8">GK</shortName>
    </alternativeName>
</protein>
<feature type="binding site" evidence="8">
    <location>
        <position position="60"/>
    </location>
    <ligand>
        <name>substrate</name>
    </ligand>
</feature>
<feature type="binding site" evidence="8">
    <location>
        <position position="147"/>
    </location>
    <ligand>
        <name>substrate</name>
    </ligand>
</feature>
<name>A0ABV4NXV4_9GAMM</name>
<dbReference type="InterPro" id="IPR001057">
    <property type="entry name" value="Glu/AcGlu_kinase"/>
</dbReference>
<keyword evidence="5 8" id="KW-0547">Nucleotide-binding</keyword>
<dbReference type="PRINTS" id="PR00474">
    <property type="entry name" value="GLU5KINASE"/>
</dbReference>
<comment type="function">
    <text evidence="8">Catalyzes the transfer of a phosphate group to glutamate to form L-glutamate 5-phosphate.</text>
</comment>
<keyword evidence="11" id="KW-1185">Reference proteome</keyword>
<dbReference type="PIRSF" id="PIRSF000729">
    <property type="entry name" value="GK"/>
    <property type="match status" value="1"/>
</dbReference>
<comment type="subcellular location">
    <subcellularLocation>
        <location evidence="8">Cytoplasm</location>
    </subcellularLocation>
</comment>
<keyword evidence="4 8" id="KW-0808">Transferase</keyword>
<dbReference type="Proteomes" id="UP001569428">
    <property type="component" value="Unassembled WGS sequence"/>
</dbReference>
<accession>A0ABV4NXV4</accession>
<reference evidence="10 11" key="1">
    <citation type="submission" date="2024-08" db="EMBL/GenBank/DDBJ databases">
        <authorList>
            <person name="Ishaq N."/>
        </authorList>
    </citation>
    <scope>NUCLEOTIDE SEQUENCE [LARGE SCALE GENOMIC DNA]</scope>
    <source>
        <strain evidence="10 11">DSM 18651</strain>
    </source>
</reference>
<dbReference type="InterPro" id="IPR015947">
    <property type="entry name" value="PUA-like_sf"/>
</dbReference>
<dbReference type="PANTHER" id="PTHR43654:SF1">
    <property type="entry name" value="ISOPENTENYL PHOSPHATE KINASE"/>
    <property type="match status" value="1"/>
</dbReference>
<dbReference type="InterPro" id="IPR001048">
    <property type="entry name" value="Asp/Glu/Uridylate_kinase"/>
</dbReference>
<evidence type="ECO:0000256" key="1">
    <source>
        <dbReference type="ARBA" id="ARBA00022490"/>
    </source>
</evidence>
<feature type="binding site" evidence="8">
    <location>
        <begin position="179"/>
        <end position="180"/>
    </location>
    <ligand>
        <name>ATP</name>
        <dbReference type="ChEBI" id="CHEBI:30616"/>
    </ligand>
</feature>
<dbReference type="SUPFAM" id="SSF53633">
    <property type="entry name" value="Carbamate kinase-like"/>
    <property type="match status" value="1"/>
</dbReference>
<evidence type="ECO:0000256" key="3">
    <source>
        <dbReference type="ARBA" id="ARBA00022650"/>
    </source>
</evidence>
<dbReference type="InterPro" id="IPR019797">
    <property type="entry name" value="Glutamate_5-kinase_CS"/>
</dbReference>
<dbReference type="InterPro" id="IPR002478">
    <property type="entry name" value="PUA"/>
</dbReference>
<dbReference type="RefSeq" id="WP_371838104.1">
    <property type="nucleotide sequence ID" value="NZ_JBGMEK010000009.1"/>
</dbReference>
<dbReference type="InterPro" id="IPR036974">
    <property type="entry name" value="PUA_sf"/>
</dbReference>
<evidence type="ECO:0000313" key="10">
    <source>
        <dbReference type="EMBL" id="MFA0810510.1"/>
    </source>
</evidence>
<dbReference type="PROSITE" id="PS50890">
    <property type="entry name" value="PUA"/>
    <property type="match status" value="1"/>
</dbReference>
<feature type="binding site" evidence="8">
    <location>
        <position position="159"/>
    </location>
    <ligand>
        <name>substrate</name>
    </ligand>
</feature>
<dbReference type="InterPro" id="IPR041739">
    <property type="entry name" value="G5K_ProB"/>
</dbReference>
<keyword evidence="7 8" id="KW-0067">ATP-binding</keyword>
<dbReference type="InterPro" id="IPR011529">
    <property type="entry name" value="Glu_5kinase"/>
</dbReference>
<dbReference type="InterPro" id="IPR005715">
    <property type="entry name" value="Glu_5kinase/COase_Synthase"/>
</dbReference>
<evidence type="ECO:0000313" key="11">
    <source>
        <dbReference type="Proteomes" id="UP001569428"/>
    </source>
</evidence>
<comment type="caution">
    <text evidence="8">Lacks conserved residue(s) required for the propagation of feature annotation.</text>
</comment>
<dbReference type="GO" id="GO:0004349">
    <property type="term" value="F:glutamate 5-kinase activity"/>
    <property type="evidence" value="ECO:0007669"/>
    <property type="project" value="UniProtKB-EC"/>
</dbReference>
<dbReference type="CDD" id="cd21157">
    <property type="entry name" value="PUA_G5K"/>
    <property type="match status" value="1"/>
</dbReference>
<evidence type="ECO:0000256" key="6">
    <source>
        <dbReference type="ARBA" id="ARBA00022777"/>
    </source>
</evidence>
<keyword evidence="6 8" id="KW-0418">Kinase</keyword>
<comment type="caution">
    <text evidence="10">The sequence shown here is derived from an EMBL/GenBank/DDBJ whole genome shotgun (WGS) entry which is preliminary data.</text>
</comment>
<proteinExistence type="inferred from homology"/>
<organism evidence="10 11">
    <name type="scientific">Microbulbifer epialgicus</name>
    <dbReference type="NCBI Taxonomy" id="393907"/>
    <lineage>
        <taxon>Bacteria</taxon>
        <taxon>Pseudomonadati</taxon>
        <taxon>Pseudomonadota</taxon>
        <taxon>Gammaproteobacteria</taxon>
        <taxon>Cellvibrionales</taxon>
        <taxon>Microbulbiferaceae</taxon>
        <taxon>Microbulbifer</taxon>
    </lineage>
</organism>
<dbReference type="Gene3D" id="2.30.130.10">
    <property type="entry name" value="PUA domain"/>
    <property type="match status" value="1"/>
</dbReference>
<evidence type="ECO:0000259" key="9">
    <source>
        <dbReference type="SMART" id="SM00359"/>
    </source>
</evidence>
<evidence type="ECO:0000256" key="2">
    <source>
        <dbReference type="ARBA" id="ARBA00022605"/>
    </source>
</evidence>
<evidence type="ECO:0000256" key="5">
    <source>
        <dbReference type="ARBA" id="ARBA00022741"/>
    </source>
</evidence>
<comment type="similarity">
    <text evidence="8">Belongs to the glutamate 5-kinase family.</text>
</comment>
<comment type="pathway">
    <text evidence="8">Amino-acid biosynthesis; L-proline biosynthesis; L-glutamate 5-semialdehyde from L-glutamate: step 1/2.</text>
</comment>
<dbReference type="NCBIfam" id="TIGR01027">
    <property type="entry name" value="proB"/>
    <property type="match status" value="1"/>
</dbReference>
<feature type="binding site" evidence="8">
    <location>
        <position position="20"/>
    </location>
    <ligand>
        <name>ATP</name>
        <dbReference type="ChEBI" id="CHEBI:30616"/>
    </ligand>
</feature>
<dbReference type="Pfam" id="PF01472">
    <property type="entry name" value="PUA"/>
    <property type="match status" value="1"/>
</dbReference>
<feature type="domain" description="PUA" evidence="9">
    <location>
        <begin position="287"/>
        <end position="370"/>
    </location>
</feature>
<comment type="catalytic activity">
    <reaction evidence="8">
        <text>L-glutamate + ATP = L-glutamyl 5-phosphate + ADP</text>
        <dbReference type="Rhea" id="RHEA:14877"/>
        <dbReference type="ChEBI" id="CHEBI:29985"/>
        <dbReference type="ChEBI" id="CHEBI:30616"/>
        <dbReference type="ChEBI" id="CHEBI:58274"/>
        <dbReference type="ChEBI" id="CHEBI:456216"/>
        <dbReference type="EC" id="2.7.2.11"/>
    </reaction>
</comment>
<dbReference type="PANTHER" id="PTHR43654">
    <property type="entry name" value="GLUTAMATE 5-KINASE"/>
    <property type="match status" value="1"/>
</dbReference>
<dbReference type="CDD" id="cd04242">
    <property type="entry name" value="AAK_G5K_ProB"/>
    <property type="match status" value="1"/>
</dbReference>
<gene>
    <name evidence="8 10" type="primary">proB</name>
    <name evidence="10" type="ORF">ACCI49_06200</name>
</gene>
<evidence type="ECO:0000256" key="4">
    <source>
        <dbReference type="ARBA" id="ARBA00022679"/>
    </source>
</evidence>
<dbReference type="HAMAP" id="MF_00456">
    <property type="entry name" value="ProB"/>
    <property type="match status" value="1"/>
</dbReference>
<keyword evidence="3 8" id="KW-0641">Proline biosynthesis</keyword>
<dbReference type="InterPro" id="IPR036393">
    <property type="entry name" value="AceGlu_kinase-like_sf"/>
</dbReference>
<dbReference type="PROSITE" id="PS00902">
    <property type="entry name" value="GLUTAMATE_5_KINASE"/>
    <property type="match status" value="1"/>
</dbReference>
<sequence>MDSISGSRRELPQGRRWVVKIGSALLTDNGRGVNSTAISAWAGQIAELRQRGIEVVLVSSGAVAAGMDRLGWGRRPESIHQLQAAAAVGQSHLVQVYEQAFGCFDLRCAQILLDHDDLSNRTRYLNARSTLRTLLSLGAVPIVNENDTVVTDEIRFGDNDTLAALVANLVEADTLLILTDADGLFNEDPRDNPQAELIGEASALDPRLLDMAGGSRSGLGRGGMTTKVRAAQLAARSGACTVIAGGAREKVITRVLAGEVLGTLLLPEADPLAARKRWLAGQLQVRGALVLDKGAEKALCESGGSLLAVGVTAVEGRFHRGDLVSCRNSGGREVARGLVNYDSKESARILGRASEKFVELLGYRDDDELIHRDNLILLQG</sequence>
<evidence type="ECO:0000256" key="7">
    <source>
        <dbReference type="ARBA" id="ARBA00022840"/>
    </source>
</evidence>
<dbReference type="Pfam" id="PF00696">
    <property type="entry name" value="AA_kinase"/>
    <property type="match status" value="1"/>
</dbReference>
<dbReference type="SUPFAM" id="SSF88697">
    <property type="entry name" value="PUA domain-like"/>
    <property type="match status" value="1"/>
</dbReference>
<keyword evidence="2 8" id="KW-0028">Amino-acid biosynthesis</keyword>
<dbReference type="Gene3D" id="3.40.1160.10">
    <property type="entry name" value="Acetylglutamate kinase-like"/>
    <property type="match status" value="1"/>
</dbReference>
<dbReference type="EC" id="2.7.2.11" evidence="8"/>
<dbReference type="SMART" id="SM00359">
    <property type="entry name" value="PUA"/>
    <property type="match status" value="1"/>
</dbReference>